<evidence type="ECO:0000259" key="2">
    <source>
        <dbReference type="PROSITE" id="PS50164"/>
    </source>
</evidence>
<dbReference type="InterPro" id="IPR035901">
    <property type="entry name" value="GIY-YIG_endonuc_sf"/>
</dbReference>
<evidence type="ECO:0000256" key="1">
    <source>
        <dbReference type="ARBA" id="ARBA00007435"/>
    </source>
</evidence>
<dbReference type="Proteomes" id="UP001361239">
    <property type="component" value="Unassembled WGS sequence"/>
</dbReference>
<sequence>MKGGWVYIMTNGPHGTLYIGVTADLATRVTQHREGRGSQFCVEHGLTRLVHAEWHDEIEAAILREKAMKKWKRQWKLRLIRRANPDWRDLYEHIQTANL</sequence>
<accession>A0ABU8RQ04</accession>
<evidence type="ECO:0000313" key="4">
    <source>
        <dbReference type="Proteomes" id="UP001361239"/>
    </source>
</evidence>
<reference evidence="3 4" key="1">
    <citation type="submission" date="2024-03" db="EMBL/GenBank/DDBJ databases">
        <authorList>
            <person name="Jo J.-H."/>
        </authorList>
    </citation>
    <scope>NUCLEOTIDE SEQUENCE [LARGE SCALE GENOMIC DNA]</scope>
    <source>
        <strain evidence="3 4">PS1R-30</strain>
    </source>
</reference>
<dbReference type="Pfam" id="PF01541">
    <property type="entry name" value="GIY-YIG"/>
    <property type="match status" value="1"/>
</dbReference>
<protein>
    <submittedName>
        <fullName evidence="3">GIY-YIG nuclease family protein</fullName>
    </submittedName>
</protein>
<gene>
    <name evidence="3" type="ORF">WG901_00630</name>
</gene>
<dbReference type="PROSITE" id="PS50164">
    <property type="entry name" value="GIY_YIG"/>
    <property type="match status" value="1"/>
</dbReference>
<dbReference type="PANTHER" id="PTHR34477:SF5">
    <property type="entry name" value="BSL5627 PROTEIN"/>
    <property type="match status" value="1"/>
</dbReference>
<dbReference type="PANTHER" id="PTHR34477">
    <property type="entry name" value="UPF0213 PROTEIN YHBQ"/>
    <property type="match status" value="1"/>
</dbReference>
<comment type="caution">
    <text evidence="3">The sequence shown here is derived from an EMBL/GenBank/DDBJ whole genome shotgun (WGS) entry which is preliminary data.</text>
</comment>
<evidence type="ECO:0000313" key="3">
    <source>
        <dbReference type="EMBL" id="MEJ5975125.1"/>
    </source>
</evidence>
<dbReference type="SUPFAM" id="SSF82771">
    <property type="entry name" value="GIY-YIG endonuclease"/>
    <property type="match status" value="1"/>
</dbReference>
<organism evidence="3 4">
    <name type="scientific">Novosphingobium anseongense</name>
    <dbReference type="NCBI Taxonomy" id="3133436"/>
    <lineage>
        <taxon>Bacteria</taxon>
        <taxon>Pseudomonadati</taxon>
        <taxon>Pseudomonadota</taxon>
        <taxon>Alphaproteobacteria</taxon>
        <taxon>Sphingomonadales</taxon>
        <taxon>Sphingomonadaceae</taxon>
        <taxon>Novosphingobium</taxon>
    </lineage>
</organism>
<dbReference type="EMBL" id="JBBHJZ010000001">
    <property type="protein sequence ID" value="MEJ5975125.1"/>
    <property type="molecule type" value="Genomic_DNA"/>
</dbReference>
<comment type="similarity">
    <text evidence="1">Belongs to the UPF0213 family.</text>
</comment>
<keyword evidence="4" id="KW-1185">Reference proteome</keyword>
<dbReference type="RefSeq" id="WP_339585094.1">
    <property type="nucleotide sequence ID" value="NZ_JBBHJZ010000001.1"/>
</dbReference>
<dbReference type="InterPro" id="IPR050190">
    <property type="entry name" value="UPF0213_domain"/>
</dbReference>
<dbReference type="Gene3D" id="3.40.1440.10">
    <property type="entry name" value="GIY-YIG endonuclease"/>
    <property type="match status" value="1"/>
</dbReference>
<dbReference type="CDD" id="cd10448">
    <property type="entry name" value="GIY-YIG_unchar_3"/>
    <property type="match status" value="1"/>
</dbReference>
<dbReference type="SMART" id="SM00465">
    <property type="entry name" value="GIYc"/>
    <property type="match status" value="1"/>
</dbReference>
<dbReference type="InterPro" id="IPR000305">
    <property type="entry name" value="GIY-YIG_endonuc"/>
</dbReference>
<proteinExistence type="inferred from homology"/>
<feature type="domain" description="GIY-YIG" evidence="2">
    <location>
        <begin position="2"/>
        <end position="78"/>
    </location>
</feature>
<name>A0ABU8RQ04_9SPHN</name>